<dbReference type="Proteomes" id="UP001372338">
    <property type="component" value="Unassembled WGS sequence"/>
</dbReference>
<evidence type="ECO:0000256" key="1">
    <source>
        <dbReference type="ARBA" id="ARBA00005769"/>
    </source>
</evidence>
<dbReference type="InterPro" id="IPR001135">
    <property type="entry name" value="NADH_Q_OxRdtase_suD"/>
</dbReference>
<dbReference type="PANTHER" id="PTHR11993">
    <property type="entry name" value="NADH-UBIQUINONE OXIDOREDUCTASE 49 KDA SUBUNIT"/>
    <property type="match status" value="1"/>
</dbReference>
<dbReference type="InterPro" id="IPR029014">
    <property type="entry name" value="NiFe-Hase_large"/>
</dbReference>
<dbReference type="GO" id="GO:0016651">
    <property type="term" value="F:oxidoreductase activity, acting on NAD(P)H"/>
    <property type="evidence" value="ECO:0007669"/>
    <property type="project" value="InterPro"/>
</dbReference>
<dbReference type="EMBL" id="JAYWIO010000036">
    <property type="protein sequence ID" value="KAK7236624.1"/>
    <property type="molecule type" value="Genomic_DNA"/>
</dbReference>
<keyword evidence="3" id="KW-0520">NAD</keyword>
<evidence type="ECO:0000256" key="2">
    <source>
        <dbReference type="ARBA" id="ARBA00022967"/>
    </source>
</evidence>
<accession>A0AAN9DTX2</accession>
<feature type="domain" description="NADH-quinone oxidoreductase subunit D" evidence="4">
    <location>
        <begin position="9"/>
        <end position="93"/>
    </location>
</feature>
<dbReference type="PANTHER" id="PTHR11993:SF10">
    <property type="entry name" value="NADH DEHYDROGENASE [UBIQUINONE] IRON-SULFUR PROTEIN 2, MITOCHONDRIAL"/>
    <property type="match status" value="1"/>
</dbReference>
<evidence type="ECO:0000256" key="3">
    <source>
        <dbReference type="ARBA" id="ARBA00023027"/>
    </source>
</evidence>
<dbReference type="InterPro" id="IPR022885">
    <property type="entry name" value="NDH1_su_D/H"/>
</dbReference>
<dbReference type="GO" id="GO:0051287">
    <property type="term" value="F:NAD binding"/>
    <property type="evidence" value="ECO:0007669"/>
    <property type="project" value="InterPro"/>
</dbReference>
<evidence type="ECO:0000313" key="5">
    <source>
        <dbReference type="EMBL" id="KAK7234309.1"/>
    </source>
</evidence>
<dbReference type="GO" id="GO:0006120">
    <property type="term" value="P:mitochondrial electron transport, NADH to ubiquinone"/>
    <property type="evidence" value="ECO:0007669"/>
    <property type="project" value="TreeGrafter"/>
</dbReference>
<evidence type="ECO:0000259" key="4">
    <source>
        <dbReference type="Pfam" id="PF00346"/>
    </source>
</evidence>
<keyword evidence="2" id="KW-1278">Translocase</keyword>
<organism evidence="6 7">
    <name type="scientific">Crotalaria pallida</name>
    <name type="common">Smooth rattlebox</name>
    <name type="synonym">Crotalaria striata</name>
    <dbReference type="NCBI Taxonomy" id="3830"/>
    <lineage>
        <taxon>Eukaryota</taxon>
        <taxon>Viridiplantae</taxon>
        <taxon>Streptophyta</taxon>
        <taxon>Embryophyta</taxon>
        <taxon>Tracheophyta</taxon>
        <taxon>Spermatophyta</taxon>
        <taxon>Magnoliopsida</taxon>
        <taxon>eudicotyledons</taxon>
        <taxon>Gunneridae</taxon>
        <taxon>Pentapetalae</taxon>
        <taxon>rosids</taxon>
        <taxon>fabids</taxon>
        <taxon>Fabales</taxon>
        <taxon>Fabaceae</taxon>
        <taxon>Papilionoideae</taxon>
        <taxon>50 kb inversion clade</taxon>
        <taxon>genistoids sensu lato</taxon>
        <taxon>core genistoids</taxon>
        <taxon>Crotalarieae</taxon>
        <taxon>Crotalaria</taxon>
    </lineage>
</organism>
<dbReference type="Gene3D" id="1.10.645.10">
    <property type="entry name" value="Cytochrome-c3 Hydrogenase, chain B"/>
    <property type="match status" value="1"/>
</dbReference>
<evidence type="ECO:0000313" key="6">
    <source>
        <dbReference type="EMBL" id="KAK7236624.1"/>
    </source>
</evidence>
<gene>
    <name evidence="6" type="ORF">RIF29_45498</name>
    <name evidence="5" type="ORF">RIF29_47027</name>
</gene>
<name>A0AAN9DTX2_CROPI</name>
<sequence length="302" mass="35001">MTTGSSVYSTSIHHFELYTEGFSVPAPSTYTAVEAPKGEFGVFLVSNGSNRPYRRKIRAPGSAHSQGLDSMSKHHMPADVVTIIGTQDIVSGEPLDFEWICSFDNGAGSSNLPALELESSSSSESLETFSHNPYEIYERIKILESRDYFNLPPQNEQGDYERLVREHLSRARALGDDFYRTIFDREYNELRILERKGLLQYRLTNLMLNEQNLPRIMEISPYSDVRQEAYHFIQDRFPPVNLNSLEYPLRLEERLIMDENLNSLKSLVTDLDQNRNRSEFYRSFYLHFTDDEFRRLLGFPLP</sequence>
<protein>
    <recommendedName>
        <fullName evidence="4">NADH-quinone oxidoreductase subunit D domain-containing protein</fullName>
    </recommendedName>
</protein>
<reference evidence="6 7" key="1">
    <citation type="submission" date="2024-01" db="EMBL/GenBank/DDBJ databases">
        <title>The genomes of 5 underutilized Papilionoideae crops provide insights into root nodulation and disease resistanc.</title>
        <authorList>
            <person name="Yuan L."/>
        </authorList>
    </citation>
    <scope>NUCLEOTIDE SEQUENCE [LARGE SCALE GENOMIC DNA]</scope>
    <source>
        <strain evidence="6">ZHUSHIDOU_FW_LH</strain>
        <tissue evidence="6">Leaf</tissue>
    </source>
</reference>
<dbReference type="GO" id="GO:0048038">
    <property type="term" value="F:quinone binding"/>
    <property type="evidence" value="ECO:0007669"/>
    <property type="project" value="InterPro"/>
</dbReference>
<dbReference type="AlphaFoldDB" id="A0AAN9DTX2"/>
<comment type="caution">
    <text evidence="6">The sequence shown here is derived from an EMBL/GenBank/DDBJ whole genome shotgun (WGS) entry which is preliminary data.</text>
</comment>
<keyword evidence="7" id="KW-1185">Reference proteome</keyword>
<dbReference type="SUPFAM" id="SSF56762">
    <property type="entry name" value="HydB/Nqo4-like"/>
    <property type="match status" value="1"/>
</dbReference>
<proteinExistence type="inferred from homology"/>
<dbReference type="GO" id="GO:0005739">
    <property type="term" value="C:mitochondrion"/>
    <property type="evidence" value="ECO:0007669"/>
    <property type="project" value="GOC"/>
</dbReference>
<dbReference type="Pfam" id="PF00346">
    <property type="entry name" value="Complex1_49kDa"/>
    <property type="match status" value="1"/>
</dbReference>
<dbReference type="EMBL" id="JAYWIO010000064">
    <property type="protein sequence ID" value="KAK7234309.1"/>
    <property type="molecule type" value="Genomic_DNA"/>
</dbReference>
<evidence type="ECO:0000313" key="7">
    <source>
        <dbReference type="Proteomes" id="UP001372338"/>
    </source>
</evidence>
<comment type="similarity">
    <text evidence="1">Belongs to the complex I 49 kDa subunit family.</text>
</comment>